<feature type="region of interest" description="Disordered" evidence="1">
    <location>
        <begin position="268"/>
        <end position="294"/>
    </location>
</feature>
<dbReference type="Proteomes" id="UP000676079">
    <property type="component" value="Chromosome"/>
</dbReference>
<name>A0ABX8BG64_9ACTN</name>
<proteinExistence type="predicted"/>
<evidence type="ECO:0000256" key="1">
    <source>
        <dbReference type="SAM" id="MobiDB-lite"/>
    </source>
</evidence>
<dbReference type="RefSeq" id="WP_220561478.1">
    <property type="nucleotide sequence ID" value="NZ_CP074133.1"/>
</dbReference>
<keyword evidence="3" id="KW-1185">Reference proteome</keyword>
<gene>
    <name evidence="2" type="ORF">KGD84_17285</name>
</gene>
<dbReference type="EMBL" id="CP074133">
    <property type="protein sequence ID" value="QUX20283.1"/>
    <property type="molecule type" value="Genomic_DNA"/>
</dbReference>
<organism evidence="2 3">
    <name type="scientific">Nocardiopsis changdeensis</name>
    <dbReference type="NCBI Taxonomy" id="2831969"/>
    <lineage>
        <taxon>Bacteria</taxon>
        <taxon>Bacillati</taxon>
        <taxon>Actinomycetota</taxon>
        <taxon>Actinomycetes</taxon>
        <taxon>Streptosporangiales</taxon>
        <taxon>Nocardiopsidaceae</taxon>
        <taxon>Nocardiopsis</taxon>
    </lineage>
</organism>
<feature type="compositionally biased region" description="Basic and acidic residues" evidence="1">
    <location>
        <begin position="28"/>
        <end position="38"/>
    </location>
</feature>
<feature type="compositionally biased region" description="Basic residues" evidence="1">
    <location>
        <begin position="12"/>
        <end position="22"/>
    </location>
</feature>
<feature type="compositionally biased region" description="Basic and acidic residues" evidence="1">
    <location>
        <begin position="269"/>
        <end position="294"/>
    </location>
</feature>
<sequence length="294" mass="31891">MSKSRWGGAHPTTHKPGLRGRIGRSAARARDWADDKTGRRASGAWNAASGQSSFKARRRAAAAAARKKGSTRIGASILAFIAALFAPRKKPTRPRSTKETPAGQYARDGYTLGAEVPGHPGSYYADPRDTRPGYVDRRGLGPDHPGYTTGDYDANVDPRTWNERVAAGDVPGFSTSTHTGGTTMALPAASIAADMAAAMSRYEPADAYQIVPDSRQWVDVPTQVAMAVKAYADRLEGARFPINSAINDKLREFATAIAQTRQIAEEIEPLMRRAHEDDLARRESPRGDESKWNI</sequence>
<evidence type="ECO:0000313" key="2">
    <source>
        <dbReference type="EMBL" id="QUX20283.1"/>
    </source>
</evidence>
<protein>
    <submittedName>
        <fullName evidence="2">Uncharacterized protein</fullName>
    </submittedName>
</protein>
<accession>A0ABX8BG64</accession>
<reference evidence="2 3" key="1">
    <citation type="submission" date="2021-05" db="EMBL/GenBank/DDBJ databases">
        <title>Direct Submission.</title>
        <authorList>
            <person name="Li K."/>
            <person name="Gao J."/>
        </authorList>
    </citation>
    <scope>NUCLEOTIDE SEQUENCE [LARGE SCALE GENOMIC DNA]</scope>
    <source>
        <strain evidence="2 3">Mg02</strain>
    </source>
</reference>
<feature type="region of interest" description="Disordered" evidence="1">
    <location>
        <begin position="1"/>
        <end position="55"/>
    </location>
</feature>
<evidence type="ECO:0000313" key="3">
    <source>
        <dbReference type="Proteomes" id="UP000676079"/>
    </source>
</evidence>